<dbReference type="InterPro" id="IPR000867">
    <property type="entry name" value="IGFBP-like"/>
</dbReference>
<dbReference type="GO" id="GO:0007155">
    <property type="term" value="P:cell adhesion"/>
    <property type="evidence" value="ECO:0007669"/>
    <property type="project" value="TreeGrafter"/>
</dbReference>
<dbReference type="OrthoDB" id="365605at2759"/>
<dbReference type="GO" id="GO:0005615">
    <property type="term" value="C:extracellular space"/>
    <property type="evidence" value="ECO:0007669"/>
    <property type="project" value="TreeGrafter"/>
</dbReference>
<dbReference type="SUPFAM" id="SSF57603">
    <property type="entry name" value="FnI-like domain"/>
    <property type="match status" value="1"/>
</dbReference>
<dbReference type="Gene3D" id="2.10.70.10">
    <property type="entry name" value="Complement Module, domain 1"/>
    <property type="match status" value="1"/>
</dbReference>
<evidence type="ECO:0000256" key="2">
    <source>
        <dbReference type="ARBA" id="ARBA00008125"/>
    </source>
</evidence>
<evidence type="ECO:0000256" key="7">
    <source>
        <dbReference type="SAM" id="SignalP"/>
    </source>
</evidence>
<dbReference type="RefSeq" id="XP_017281417.1">
    <property type="nucleotide sequence ID" value="XM_017425928.1"/>
</dbReference>
<keyword evidence="5" id="KW-1015">Disulfide bond</keyword>
<dbReference type="PROSITE" id="PS01208">
    <property type="entry name" value="VWFC_1"/>
    <property type="match status" value="1"/>
</dbReference>
<dbReference type="OMA" id="VVEIFCF"/>
<dbReference type="Pfam" id="PF00093">
    <property type="entry name" value="VWC"/>
    <property type="match status" value="1"/>
</dbReference>
<dbReference type="InterPro" id="IPR001007">
    <property type="entry name" value="VWF_dom"/>
</dbReference>
<evidence type="ECO:0000256" key="4">
    <source>
        <dbReference type="ARBA" id="ARBA00022729"/>
    </source>
</evidence>
<feature type="compositionally biased region" description="Basic and acidic residues" evidence="6">
    <location>
        <begin position="344"/>
        <end position="353"/>
    </location>
</feature>
<dbReference type="PROSITE" id="PS51323">
    <property type="entry name" value="IGFBP_N_2"/>
    <property type="match status" value="1"/>
</dbReference>
<dbReference type="GO" id="GO:0051240">
    <property type="term" value="P:positive regulation of multicellular organismal process"/>
    <property type="evidence" value="ECO:0007669"/>
    <property type="project" value="UniProtKB-ARBA"/>
</dbReference>
<dbReference type="PROSITE" id="PS51257">
    <property type="entry name" value="PROKAR_LIPOPROTEIN"/>
    <property type="match status" value="1"/>
</dbReference>
<dbReference type="PANTHER" id="PTHR11348">
    <property type="entry name" value="CONNECTIVE TISSUE GROWTH FACTOR-RELATED"/>
    <property type="match status" value="1"/>
</dbReference>
<comment type="subcellular location">
    <subcellularLocation>
        <location evidence="1">Secreted</location>
    </subcellularLocation>
</comment>
<evidence type="ECO:0000256" key="3">
    <source>
        <dbReference type="ARBA" id="ARBA00022525"/>
    </source>
</evidence>
<evidence type="ECO:0000259" key="9">
    <source>
        <dbReference type="PROSITE" id="PS51323"/>
    </source>
</evidence>
<feature type="region of interest" description="Disordered" evidence="6">
    <location>
        <begin position="332"/>
        <end position="353"/>
    </location>
</feature>
<feature type="compositionally biased region" description="Basic residues" evidence="6">
    <location>
        <begin position="332"/>
        <end position="343"/>
    </location>
</feature>
<dbReference type="Pfam" id="PF00219">
    <property type="entry name" value="IGFBP"/>
    <property type="match status" value="1"/>
</dbReference>
<reference evidence="10" key="2">
    <citation type="submission" date="2025-09" db="UniProtKB">
        <authorList>
            <consortium name="Ensembl"/>
        </authorList>
    </citation>
    <scope>IDENTIFICATION</scope>
</reference>
<dbReference type="AlphaFoldDB" id="A0A3Q2ZJJ0"/>
<accession>A0A3Q2ZJJ0</accession>
<dbReference type="PROSITE" id="PS50184">
    <property type="entry name" value="VWFC_2"/>
    <property type="match status" value="1"/>
</dbReference>
<evidence type="ECO:0000256" key="6">
    <source>
        <dbReference type="SAM" id="MobiDB-lite"/>
    </source>
</evidence>
<organism evidence="10 11">
    <name type="scientific">Kryptolebias marmoratus</name>
    <name type="common">Mangrove killifish</name>
    <name type="synonym">Rivulus marmoratus</name>
    <dbReference type="NCBI Taxonomy" id="37003"/>
    <lineage>
        <taxon>Eukaryota</taxon>
        <taxon>Metazoa</taxon>
        <taxon>Chordata</taxon>
        <taxon>Craniata</taxon>
        <taxon>Vertebrata</taxon>
        <taxon>Euteleostomi</taxon>
        <taxon>Actinopterygii</taxon>
        <taxon>Neopterygii</taxon>
        <taxon>Teleostei</taxon>
        <taxon>Neoteleostei</taxon>
        <taxon>Acanthomorphata</taxon>
        <taxon>Ovalentaria</taxon>
        <taxon>Atherinomorphae</taxon>
        <taxon>Cyprinodontiformes</taxon>
        <taxon>Rivulidae</taxon>
        <taxon>Kryptolebias</taxon>
    </lineage>
</organism>
<dbReference type="GO" id="GO:0007165">
    <property type="term" value="P:signal transduction"/>
    <property type="evidence" value="ECO:0007669"/>
    <property type="project" value="TreeGrafter"/>
</dbReference>
<evidence type="ECO:0000256" key="5">
    <source>
        <dbReference type="ARBA" id="ARBA00023157"/>
    </source>
</evidence>
<dbReference type="SMART" id="SM00214">
    <property type="entry name" value="VWC"/>
    <property type="match status" value="1"/>
</dbReference>
<comment type="similarity">
    <text evidence="2">Belongs to the CCN family.</text>
</comment>
<feature type="chain" id="PRO_5018697274" evidence="7">
    <location>
        <begin position="18"/>
        <end position="353"/>
    </location>
</feature>
<evidence type="ECO:0000256" key="1">
    <source>
        <dbReference type="ARBA" id="ARBA00004613"/>
    </source>
</evidence>
<evidence type="ECO:0000259" key="8">
    <source>
        <dbReference type="PROSITE" id="PS50184"/>
    </source>
</evidence>
<dbReference type="Proteomes" id="UP000264800">
    <property type="component" value="Unplaced"/>
</dbReference>
<reference evidence="10" key="1">
    <citation type="submission" date="2025-08" db="UniProtKB">
        <authorList>
            <consortium name="Ensembl"/>
        </authorList>
    </citation>
    <scope>IDENTIFICATION</scope>
</reference>
<keyword evidence="4 7" id="KW-0732">Signal</keyword>
<evidence type="ECO:0000313" key="11">
    <source>
        <dbReference type="Proteomes" id="UP000264800"/>
    </source>
</evidence>
<protein>
    <submittedName>
        <fullName evidence="10">Cellular communication network factor 1</fullName>
    </submittedName>
</protein>
<dbReference type="PANTHER" id="PTHR11348:SF18">
    <property type="entry name" value="CCN FAMILY MEMBER 1"/>
    <property type="match status" value="1"/>
</dbReference>
<dbReference type="Ensembl" id="ENSKMAT00000003843.1">
    <property type="protein sequence ID" value="ENSKMAP00000003771.1"/>
    <property type="gene ID" value="ENSKMAG00000002875.1"/>
</dbReference>
<feature type="domain" description="IGFBP N-terminal" evidence="9">
    <location>
        <begin position="15"/>
        <end position="87"/>
    </location>
</feature>
<evidence type="ECO:0000313" key="10">
    <source>
        <dbReference type="Ensembl" id="ENSKMAP00000003771.1"/>
    </source>
</evidence>
<feature type="signal peptide" evidence="7">
    <location>
        <begin position="1"/>
        <end position="17"/>
    </location>
</feature>
<sequence length="353" mass="38794">MWRICVLLIISVTSVSASCPTECQCPPGVPVCAAGVSLTFDSCGCCKVCARQLFEDCSDTQPCDTAKGLECNFGGGSSSAKGVCQAKSDGRSCEFNSRIYQNGETFQPNCKHQCTCMDGSVGCVSLCPQELSLSKLGCAKPRRVKVLGRCCEQLICLDDAKLEMGRSTRRKHKDKKSEDDLIVDTNDLVPEWRKKLKLPPALRSQSLPEPAGVQCSPQTVSCSELCGSEISKEANIIPNKCKLETQTQICESQPCRQTTSKKAQKCKATHPIKLSYTGCCSLKKLQLRLCGSCSDGRYCRTPTVCARCRNGQILRRKVTGIEFCMCGFKHSSRSKRTRGPHRFFLKDTHKQKP</sequence>
<dbReference type="GO" id="GO:0045597">
    <property type="term" value="P:positive regulation of cell differentiation"/>
    <property type="evidence" value="ECO:0007669"/>
    <property type="project" value="TreeGrafter"/>
</dbReference>
<proteinExistence type="inferred from homology"/>
<dbReference type="SUPFAM" id="SSF57184">
    <property type="entry name" value="Growth factor receptor domain"/>
    <property type="match status" value="1"/>
</dbReference>
<dbReference type="GeneTree" id="ENSGT00940000155151"/>
<dbReference type="GeneID" id="108241636"/>
<dbReference type="GO" id="GO:0005178">
    <property type="term" value="F:integrin binding"/>
    <property type="evidence" value="ECO:0007669"/>
    <property type="project" value="TreeGrafter"/>
</dbReference>
<keyword evidence="11" id="KW-1185">Reference proteome</keyword>
<dbReference type="GO" id="GO:0008201">
    <property type="term" value="F:heparin binding"/>
    <property type="evidence" value="ECO:0007669"/>
    <property type="project" value="TreeGrafter"/>
</dbReference>
<name>A0A3Q2ZJJ0_KRYMA</name>
<dbReference type="GO" id="GO:0031012">
    <property type="term" value="C:extracellular matrix"/>
    <property type="evidence" value="ECO:0007669"/>
    <property type="project" value="TreeGrafter"/>
</dbReference>
<dbReference type="SMART" id="SM00121">
    <property type="entry name" value="IB"/>
    <property type="match status" value="1"/>
</dbReference>
<dbReference type="KEGG" id="kmr:108241636"/>
<dbReference type="InterPro" id="IPR050941">
    <property type="entry name" value="CCN"/>
</dbReference>
<dbReference type="FunFam" id="2.10.70.10:FF:000015">
    <property type="entry name" value="CYR61 isoform 1"/>
    <property type="match status" value="1"/>
</dbReference>
<dbReference type="InterPro" id="IPR009030">
    <property type="entry name" value="Growth_fac_rcpt_cys_sf"/>
</dbReference>
<keyword evidence="3" id="KW-0964">Secreted</keyword>
<dbReference type="GO" id="GO:0030335">
    <property type="term" value="P:positive regulation of cell migration"/>
    <property type="evidence" value="ECO:0007669"/>
    <property type="project" value="TreeGrafter"/>
</dbReference>
<feature type="domain" description="VWFC" evidence="8">
    <location>
        <begin position="91"/>
        <end position="157"/>
    </location>
</feature>